<reference evidence="2" key="1">
    <citation type="journal article" date="2023" name="Front. Plant Sci.">
        <title>Chromosomal-level genome assembly of Melastoma candidum provides insights into trichome evolution.</title>
        <authorList>
            <person name="Zhong Y."/>
            <person name="Wu W."/>
            <person name="Sun C."/>
            <person name="Zou P."/>
            <person name="Liu Y."/>
            <person name="Dai S."/>
            <person name="Zhou R."/>
        </authorList>
    </citation>
    <scope>NUCLEOTIDE SEQUENCE [LARGE SCALE GENOMIC DNA]</scope>
</reference>
<dbReference type="EMBL" id="CM042882">
    <property type="protein sequence ID" value="KAI4380357.1"/>
    <property type="molecule type" value="Genomic_DNA"/>
</dbReference>
<dbReference type="Proteomes" id="UP001057402">
    <property type="component" value="Chromosome 3"/>
</dbReference>
<keyword evidence="2" id="KW-1185">Reference proteome</keyword>
<gene>
    <name evidence="1" type="ORF">MLD38_006556</name>
</gene>
<organism evidence="1 2">
    <name type="scientific">Melastoma candidum</name>
    <dbReference type="NCBI Taxonomy" id="119954"/>
    <lineage>
        <taxon>Eukaryota</taxon>
        <taxon>Viridiplantae</taxon>
        <taxon>Streptophyta</taxon>
        <taxon>Embryophyta</taxon>
        <taxon>Tracheophyta</taxon>
        <taxon>Spermatophyta</taxon>
        <taxon>Magnoliopsida</taxon>
        <taxon>eudicotyledons</taxon>
        <taxon>Gunneridae</taxon>
        <taxon>Pentapetalae</taxon>
        <taxon>rosids</taxon>
        <taxon>malvids</taxon>
        <taxon>Myrtales</taxon>
        <taxon>Melastomataceae</taxon>
        <taxon>Melastomatoideae</taxon>
        <taxon>Melastomateae</taxon>
        <taxon>Melastoma</taxon>
    </lineage>
</organism>
<accession>A0ACB9RPH8</accession>
<evidence type="ECO:0000313" key="2">
    <source>
        <dbReference type="Proteomes" id="UP001057402"/>
    </source>
</evidence>
<proteinExistence type="predicted"/>
<name>A0ACB9RPH8_9MYRT</name>
<sequence length="100" mass="10441">MVTSLSLTIERRFSAFASAVNSWSLATTSTSETNSLVATNAPTPAAQTDIPDNSTSSSSRTPHNRPTTNRCPKVAPLFVESSPTATFPTAAVVPRSNSGD</sequence>
<comment type="caution">
    <text evidence="1">The sequence shown here is derived from an EMBL/GenBank/DDBJ whole genome shotgun (WGS) entry which is preliminary data.</text>
</comment>
<protein>
    <submittedName>
        <fullName evidence="1">Uncharacterized protein</fullName>
    </submittedName>
</protein>
<evidence type="ECO:0000313" key="1">
    <source>
        <dbReference type="EMBL" id="KAI4380357.1"/>
    </source>
</evidence>